<evidence type="ECO:0000313" key="5">
    <source>
        <dbReference type="EMBL" id="CUS41454.1"/>
    </source>
</evidence>
<dbReference type="InterPro" id="IPR025532">
    <property type="entry name" value="G6P_1-epimerase"/>
</dbReference>
<dbReference type="GO" id="GO:0047938">
    <property type="term" value="F:glucose-6-phosphate 1-epimerase activity"/>
    <property type="evidence" value="ECO:0007669"/>
    <property type="project" value="UniProtKB-EC"/>
</dbReference>
<comment type="similarity">
    <text evidence="2">Belongs to the glucose-6-phosphate 1-epimerase family.</text>
</comment>
<dbReference type="EMBL" id="CZQC01000043">
    <property type="protein sequence ID" value="CUS41454.1"/>
    <property type="molecule type" value="Genomic_DNA"/>
</dbReference>
<dbReference type="Pfam" id="PF01263">
    <property type="entry name" value="Aldose_epim"/>
    <property type="match status" value="1"/>
</dbReference>
<comment type="catalytic activity">
    <reaction evidence="1">
        <text>alpha-D-glucose 6-phosphate = beta-D-glucose 6-phosphate</text>
        <dbReference type="Rhea" id="RHEA:16249"/>
        <dbReference type="ChEBI" id="CHEBI:58225"/>
        <dbReference type="ChEBI" id="CHEBI:58247"/>
        <dbReference type="EC" id="5.1.3.15"/>
    </reaction>
</comment>
<keyword evidence="4" id="KW-0413">Isomerase</keyword>
<sequence>MTSSHLTQTLQRTVFTKKVQYGELDCIQVRHPFFSADLLLQGAHLLSFKPNDKNDWLWLSETAEFRKGVSVRGGIPVCWPWFGNPDRNPDKVQEFILDPHSAPAHGIARAVDWQLTAVNESSDAVELTLELPEVDSQVWSGGATATIVFTFTKSGLTVNLITLAGDQAVSFSQALHTYFPTSDISATRVQGFHGLAYVDALDDWSEKQQRNDIHFSEETDRIYTAGPLQTLVTPEQTLELNCNSASAVVWNPWVEKSKRLSQFPHDAWQRMFCVESANALHDYVTLQPNESHSLTLSLRQR</sequence>
<organism evidence="5">
    <name type="scientific">hydrothermal vent metagenome</name>
    <dbReference type="NCBI Taxonomy" id="652676"/>
    <lineage>
        <taxon>unclassified sequences</taxon>
        <taxon>metagenomes</taxon>
        <taxon>ecological metagenomes</taxon>
    </lineage>
</organism>
<gene>
    <name evidence="5" type="ORF">MGWOODY_Tha401</name>
</gene>
<dbReference type="GO" id="GO:0005975">
    <property type="term" value="P:carbohydrate metabolic process"/>
    <property type="evidence" value="ECO:0007669"/>
    <property type="project" value="InterPro"/>
</dbReference>
<protein>
    <recommendedName>
        <fullName evidence="3">glucose-6-phosphate 1-epimerase</fullName>
        <ecNumber evidence="3">5.1.3.15</ecNumber>
    </recommendedName>
</protein>
<reference evidence="5" key="1">
    <citation type="submission" date="2015-10" db="EMBL/GenBank/DDBJ databases">
        <authorList>
            <person name="Gilbert D.G."/>
        </authorList>
    </citation>
    <scope>NUCLEOTIDE SEQUENCE</scope>
</reference>
<proteinExistence type="inferred from homology"/>
<dbReference type="AlphaFoldDB" id="A0A160TE82"/>
<dbReference type="PANTHER" id="PTHR11122">
    <property type="entry name" value="APOSPORY-ASSOCIATED PROTEIN C-RELATED"/>
    <property type="match status" value="1"/>
</dbReference>
<dbReference type="EC" id="5.1.3.15" evidence="3"/>
<evidence type="ECO:0000256" key="1">
    <source>
        <dbReference type="ARBA" id="ARBA00001096"/>
    </source>
</evidence>
<accession>A0A160TE82</accession>
<evidence type="ECO:0000256" key="4">
    <source>
        <dbReference type="ARBA" id="ARBA00023235"/>
    </source>
</evidence>
<dbReference type="GO" id="GO:0030246">
    <property type="term" value="F:carbohydrate binding"/>
    <property type="evidence" value="ECO:0007669"/>
    <property type="project" value="InterPro"/>
</dbReference>
<dbReference type="SUPFAM" id="SSF74650">
    <property type="entry name" value="Galactose mutarotase-like"/>
    <property type="match status" value="1"/>
</dbReference>
<dbReference type="CDD" id="cd09020">
    <property type="entry name" value="D-hex-6-P-epi_like"/>
    <property type="match status" value="1"/>
</dbReference>
<name>A0A160TE82_9ZZZZ</name>
<dbReference type="PANTHER" id="PTHR11122:SF13">
    <property type="entry name" value="GLUCOSE-6-PHOSPHATE 1-EPIMERASE"/>
    <property type="match status" value="1"/>
</dbReference>
<evidence type="ECO:0000256" key="3">
    <source>
        <dbReference type="ARBA" id="ARBA00012083"/>
    </source>
</evidence>
<dbReference type="InterPro" id="IPR014718">
    <property type="entry name" value="GH-type_carb-bd"/>
</dbReference>
<evidence type="ECO:0000256" key="2">
    <source>
        <dbReference type="ARBA" id="ARBA00005866"/>
    </source>
</evidence>
<dbReference type="PIRSF" id="PIRSF016020">
    <property type="entry name" value="PHexose_mutarotase"/>
    <property type="match status" value="1"/>
</dbReference>
<dbReference type="Gene3D" id="2.70.98.10">
    <property type="match status" value="1"/>
</dbReference>
<dbReference type="InterPro" id="IPR008183">
    <property type="entry name" value="Aldose_1/G6P_1-epimerase"/>
</dbReference>
<dbReference type="InterPro" id="IPR011013">
    <property type="entry name" value="Gal_mutarotase_sf_dom"/>
</dbReference>